<evidence type="ECO:0000256" key="5">
    <source>
        <dbReference type="ARBA" id="ARBA00022676"/>
    </source>
</evidence>
<accession>A0A081D7R5</accession>
<dbReference type="EMBL" id="BBNT01000001">
    <property type="protein sequence ID" value="GAL74130.1"/>
    <property type="molecule type" value="Genomic_DNA"/>
</dbReference>
<evidence type="ECO:0000313" key="15">
    <source>
        <dbReference type="EMBL" id="GAK98835.1"/>
    </source>
</evidence>
<evidence type="ECO:0000313" key="14">
    <source>
        <dbReference type="EMBL" id="GAK74961.1"/>
    </source>
</evidence>
<dbReference type="Pfam" id="PF00535">
    <property type="entry name" value="Glycos_transf_2"/>
    <property type="match status" value="1"/>
</dbReference>
<keyword evidence="5" id="KW-0328">Glycosyltransferase</keyword>
<comment type="pathway">
    <text evidence="2">Protein modification; protein glycosylation.</text>
</comment>
<evidence type="ECO:0000313" key="16">
    <source>
        <dbReference type="EMBL" id="GAL74130.1"/>
    </source>
</evidence>
<evidence type="ECO:0000256" key="2">
    <source>
        <dbReference type="ARBA" id="ARBA00004922"/>
    </source>
</evidence>
<dbReference type="Proteomes" id="UP000029226">
    <property type="component" value="Unassembled WGS sequence"/>
</dbReference>
<evidence type="ECO:0000313" key="19">
    <source>
        <dbReference type="Proteomes" id="UP000029647"/>
    </source>
</evidence>
<gene>
    <name evidence="16" type="ORF">JCM19275_2977</name>
    <name evidence="14" type="ORF">JCM19296_539</name>
    <name evidence="15" type="ORF">JCM19314_2866</name>
</gene>
<evidence type="ECO:0000256" key="6">
    <source>
        <dbReference type="ARBA" id="ARBA00022679"/>
    </source>
</evidence>
<evidence type="ECO:0000256" key="1">
    <source>
        <dbReference type="ARBA" id="ARBA00004389"/>
    </source>
</evidence>
<dbReference type="InterPro" id="IPR035518">
    <property type="entry name" value="DPG_synthase"/>
</dbReference>
<dbReference type="GO" id="GO:0004581">
    <property type="term" value="F:dolichyl-phosphate beta-glucosyltransferase activity"/>
    <property type="evidence" value="ECO:0007669"/>
    <property type="project" value="UniProtKB-EC"/>
</dbReference>
<evidence type="ECO:0000313" key="18">
    <source>
        <dbReference type="Proteomes" id="UP000029226"/>
    </source>
</evidence>
<dbReference type="GO" id="GO:0006487">
    <property type="term" value="P:protein N-linked glycosylation"/>
    <property type="evidence" value="ECO:0007669"/>
    <property type="project" value="TreeGrafter"/>
</dbReference>
<keyword evidence="9" id="KW-0735">Signal-anchor</keyword>
<comment type="subcellular location">
    <subcellularLocation>
        <location evidence="1">Endoplasmic reticulum membrane</location>
        <topology evidence="1">Single-pass membrane protein</topology>
    </subcellularLocation>
</comment>
<dbReference type="AlphaFoldDB" id="A0A081D7R5"/>
<dbReference type="RefSeq" id="WP_042245412.1">
    <property type="nucleotide sequence ID" value="NZ_CP138994.1"/>
</dbReference>
<keyword evidence="7" id="KW-0812">Transmembrane</keyword>
<evidence type="ECO:0000259" key="13">
    <source>
        <dbReference type="Pfam" id="PF00535"/>
    </source>
</evidence>
<dbReference type="SUPFAM" id="SSF53448">
    <property type="entry name" value="Nucleotide-diphospho-sugar transferases"/>
    <property type="match status" value="1"/>
</dbReference>
<sequence length="277" mass="31974">MKTGIIIPCYNEEKRIDTAAFNAFIQSHEDYHLCFVNDGSKDNTLDVLNTMQRETPNRVSIVDVKKNAGKAAAVRSGARYLFNREDIDYIGFIDADLSTDFKDFKKLVDTLHNNDELTMVYGSRGKGEGQIERNVLRKLFSQIVKLFIFMILGLPIEDTQCGAKVFKRDIIPLAYDKQFLTRWLFDVEIFLRMKKHFGRKAIMNKMYEQPLERWVHMDDSKLGFKDAIQIPLMLMSIWYSYNLTAQFAATAPQFQLAVNDGFEVYAGDVNWEGRMAA</sequence>
<comment type="caution">
    <text evidence="14">The sequence shown here is derived from an EMBL/GenBank/DDBJ whole genome shotgun (WGS) entry which is preliminary data.</text>
</comment>
<evidence type="ECO:0000256" key="8">
    <source>
        <dbReference type="ARBA" id="ARBA00022824"/>
    </source>
</evidence>
<comment type="similarity">
    <text evidence="3">Belongs to the glycosyltransferase 2 family.</text>
</comment>
<dbReference type="Proteomes" id="UP000029647">
    <property type="component" value="Unassembled WGS sequence"/>
</dbReference>
<keyword evidence="8" id="KW-0256">Endoplasmic reticulum</keyword>
<dbReference type="EC" id="2.4.1.117" evidence="4"/>
<keyword evidence="6 14" id="KW-0808">Transferase</keyword>
<protein>
    <recommendedName>
        <fullName evidence="4">dolichyl-phosphate beta-glucosyltransferase</fullName>
        <ecNumber evidence="4">2.4.1.117</ecNumber>
    </recommendedName>
</protein>
<reference evidence="17 18" key="1">
    <citation type="journal article" date="2014" name="Genome Announc.">
        <title>Draft Genome Sequences of Marine Flavobacterium Nonlabens Strains NR17, NR24, NR27, NR32, NR33, and Ara13.</title>
        <authorList>
            <person name="Nakanishi M."/>
            <person name="Meirelles P."/>
            <person name="Suzuki R."/>
            <person name="Takatani N."/>
            <person name="Mino S."/>
            <person name="Suda W."/>
            <person name="Oshima K."/>
            <person name="Hattori M."/>
            <person name="Ohkuma M."/>
            <person name="Hosokawa M."/>
            <person name="Miyashita K."/>
            <person name="Thompson F.L."/>
            <person name="Niwa A."/>
            <person name="Sawabe T."/>
            <person name="Sawabe T."/>
        </authorList>
    </citation>
    <scope>NUCLEOTIDE SEQUENCE [LARGE SCALE GENOMIC DNA]</scope>
    <source>
        <strain evidence="16">JCM 19275</strain>
        <strain evidence="14">JCM 19296</strain>
        <strain evidence="15">JCM 19314</strain>
        <strain evidence="19">JCM19275</strain>
        <strain evidence="17">JCM19296</strain>
        <strain evidence="18">JCM19314</strain>
    </source>
</reference>
<dbReference type="EMBL" id="BBMM01000001">
    <property type="protein sequence ID" value="GAK98835.1"/>
    <property type="molecule type" value="Genomic_DNA"/>
</dbReference>
<dbReference type="PANTHER" id="PTHR10859:SF91">
    <property type="entry name" value="DOLICHYL-PHOSPHATE BETA-GLUCOSYLTRANSFERASE"/>
    <property type="match status" value="1"/>
</dbReference>
<dbReference type="Proteomes" id="UP000028980">
    <property type="component" value="Unassembled WGS sequence"/>
</dbReference>
<evidence type="ECO:0000256" key="3">
    <source>
        <dbReference type="ARBA" id="ARBA00006739"/>
    </source>
</evidence>
<name>A0A081D7R5_NONUL</name>
<organism evidence="14 17">
    <name type="scientific">Nonlabens ulvanivorans</name>
    <name type="common">Persicivirga ulvanivorans</name>
    <dbReference type="NCBI Taxonomy" id="906888"/>
    <lineage>
        <taxon>Bacteria</taxon>
        <taxon>Pseudomonadati</taxon>
        <taxon>Bacteroidota</taxon>
        <taxon>Flavobacteriia</taxon>
        <taxon>Flavobacteriales</taxon>
        <taxon>Flavobacteriaceae</taxon>
        <taxon>Nonlabens</taxon>
    </lineage>
</organism>
<proteinExistence type="inferred from homology"/>
<evidence type="ECO:0000313" key="17">
    <source>
        <dbReference type="Proteomes" id="UP000028980"/>
    </source>
</evidence>
<feature type="domain" description="Glycosyltransferase 2-like" evidence="13">
    <location>
        <begin position="5"/>
        <end position="170"/>
    </location>
</feature>
<dbReference type="PANTHER" id="PTHR10859">
    <property type="entry name" value="GLYCOSYL TRANSFERASE"/>
    <property type="match status" value="1"/>
</dbReference>
<keyword evidence="10" id="KW-1133">Transmembrane helix</keyword>
<keyword evidence="11" id="KW-0472">Membrane</keyword>
<comment type="catalytic activity">
    <reaction evidence="12">
        <text>a di-trans,poly-cis-dolichyl phosphate + UDP-alpha-D-glucose = a di-trans,poly-cis-dolichyl beta-D-glucosyl phosphate + UDP</text>
        <dbReference type="Rhea" id="RHEA:15401"/>
        <dbReference type="Rhea" id="RHEA-COMP:19498"/>
        <dbReference type="Rhea" id="RHEA-COMP:19502"/>
        <dbReference type="ChEBI" id="CHEBI:57525"/>
        <dbReference type="ChEBI" id="CHEBI:57683"/>
        <dbReference type="ChEBI" id="CHEBI:58223"/>
        <dbReference type="ChEBI" id="CHEBI:58885"/>
        <dbReference type="EC" id="2.4.1.117"/>
    </reaction>
    <physiologicalReaction direction="left-to-right" evidence="12">
        <dbReference type="Rhea" id="RHEA:15402"/>
    </physiologicalReaction>
</comment>
<dbReference type="InterPro" id="IPR001173">
    <property type="entry name" value="Glyco_trans_2-like"/>
</dbReference>
<evidence type="ECO:0000256" key="11">
    <source>
        <dbReference type="ARBA" id="ARBA00023136"/>
    </source>
</evidence>
<evidence type="ECO:0000256" key="9">
    <source>
        <dbReference type="ARBA" id="ARBA00022968"/>
    </source>
</evidence>
<evidence type="ECO:0000256" key="12">
    <source>
        <dbReference type="ARBA" id="ARBA00045097"/>
    </source>
</evidence>
<dbReference type="InterPro" id="IPR029044">
    <property type="entry name" value="Nucleotide-diphossugar_trans"/>
</dbReference>
<dbReference type="Gene3D" id="3.90.550.10">
    <property type="entry name" value="Spore Coat Polysaccharide Biosynthesis Protein SpsA, Chain A"/>
    <property type="match status" value="1"/>
</dbReference>
<evidence type="ECO:0000256" key="7">
    <source>
        <dbReference type="ARBA" id="ARBA00022692"/>
    </source>
</evidence>
<dbReference type="EMBL" id="BBLG01000001">
    <property type="protein sequence ID" value="GAK74961.1"/>
    <property type="molecule type" value="Genomic_DNA"/>
</dbReference>
<dbReference type="CDD" id="cd04188">
    <property type="entry name" value="DPG_synthase"/>
    <property type="match status" value="1"/>
</dbReference>
<evidence type="ECO:0000256" key="4">
    <source>
        <dbReference type="ARBA" id="ARBA00012583"/>
    </source>
</evidence>
<evidence type="ECO:0000256" key="10">
    <source>
        <dbReference type="ARBA" id="ARBA00022989"/>
    </source>
</evidence>